<dbReference type="CDD" id="cd14745">
    <property type="entry name" value="GH66"/>
    <property type="match status" value="1"/>
</dbReference>
<gene>
    <name evidence="3" type="ORF">SDC9_20465</name>
</gene>
<name>A0A644U6T3_9ZZZZ</name>
<dbReference type="Gene3D" id="2.60.40.10">
    <property type="entry name" value="Immunoglobulins"/>
    <property type="match status" value="1"/>
</dbReference>
<dbReference type="Pfam" id="PF13199">
    <property type="entry name" value="Glyco_hydro_66"/>
    <property type="match status" value="1"/>
</dbReference>
<dbReference type="Gene3D" id="3.20.20.80">
    <property type="entry name" value="Glycosidases"/>
    <property type="match status" value="1"/>
</dbReference>
<evidence type="ECO:0008006" key="4">
    <source>
        <dbReference type="Google" id="ProtNLM"/>
    </source>
</evidence>
<comment type="caution">
    <text evidence="3">The sequence shown here is derived from an EMBL/GenBank/DDBJ whole genome shotgun (WGS) entry which is preliminary data.</text>
</comment>
<proteinExistence type="inferred from homology"/>
<keyword evidence="2" id="KW-0732">Signal</keyword>
<dbReference type="EMBL" id="VSSQ01000082">
    <property type="protein sequence ID" value="MPL74648.1"/>
    <property type="molecule type" value="Genomic_DNA"/>
</dbReference>
<comment type="similarity">
    <text evidence="1">Belongs to the glycosyl hydrolase 66 family.</text>
</comment>
<dbReference type="InterPro" id="IPR025092">
    <property type="entry name" value="Glyco_hydro_66"/>
</dbReference>
<dbReference type="InterPro" id="IPR013780">
    <property type="entry name" value="Glyco_hydro_b"/>
</dbReference>
<protein>
    <recommendedName>
        <fullName evidence="4">Cycloisomaltooligosaccharide glucanotransferase</fullName>
    </recommendedName>
</protein>
<reference evidence="3" key="1">
    <citation type="submission" date="2019-08" db="EMBL/GenBank/DDBJ databases">
        <authorList>
            <person name="Kucharzyk K."/>
            <person name="Murdoch R.W."/>
            <person name="Higgins S."/>
            <person name="Loffler F."/>
        </authorList>
    </citation>
    <scope>NUCLEOTIDE SEQUENCE</scope>
</reference>
<dbReference type="AlphaFoldDB" id="A0A644U6T3"/>
<organism evidence="3">
    <name type="scientific">bioreactor metagenome</name>
    <dbReference type="NCBI Taxonomy" id="1076179"/>
    <lineage>
        <taxon>unclassified sequences</taxon>
        <taxon>metagenomes</taxon>
        <taxon>ecological metagenomes</taxon>
    </lineage>
</organism>
<dbReference type="InterPro" id="IPR013783">
    <property type="entry name" value="Ig-like_fold"/>
</dbReference>
<accession>A0A644U6T3</accession>
<evidence type="ECO:0000256" key="2">
    <source>
        <dbReference type="ARBA" id="ARBA00022729"/>
    </source>
</evidence>
<sequence>MMNSGSFHLTLPDYSLTMQVTKAITNRPVFLFLVALIALSGCSKDKADTGNDSIPGNLPAPVFYNLAVESDKACYRPGEEVNFSLTGPISLPARVRYKNLNTLVEDIELNGTAWKWKTPDTDFKGYLAEVYGMDNNKEVIYAAIAIDVSSDWTKFPRYGFLSNYYIADDQNIHQVIADLNRYHINGLQFYDWHNKHHKPLPLSGGVPESTWKDIGNRSVYLNTVKRYIQEAHGRNMKAMFYNLLYGAWDDARADGVEPEWYIFTDNTRTNLDFLALSNPFLSNLYLLDPSNPGWQHYLAAQHEIVYNNLDFDGYHIDQLGDRGSRYTYNGHFLNLAQSFGSFLEANNTAFPGKYAVMNAVNQYGQQTIAQSPVNFLYTEVWQPFDTYKDLASIIKQNNMMAGGTKNQVLAAYVNYELSDTREFFNDASVLFADAVIFAFGGAHLELGEHMLSREYFPYNKLRVSESLRTALVAYYDFMVAYQNLLRDGGSFNTITLHPVDDKVKFAAWPETSGCVSVACKQVGERQVIHLINFTASTTTSWRDNPGIQALPPTISGAKISFTCQGQINDIWMASPDIAGGSPRNLEFLKQGDKISIEIPSLKYWNMIVVE</sequence>
<dbReference type="Gene3D" id="2.60.40.1180">
    <property type="entry name" value="Golgi alpha-mannosidase II"/>
    <property type="match status" value="1"/>
</dbReference>
<evidence type="ECO:0000313" key="3">
    <source>
        <dbReference type="EMBL" id="MPL74648.1"/>
    </source>
</evidence>
<evidence type="ECO:0000256" key="1">
    <source>
        <dbReference type="ARBA" id="ARBA00010837"/>
    </source>
</evidence>